<dbReference type="GO" id="GO:0007018">
    <property type="term" value="P:microtubule-based movement"/>
    <property type="evidence" value="ECO:0007669"/>
    <property type="project" value="InterPro"/>
</dbReference>
<dbReference type="GO" id="GO:0005524">
    <property type="term" value="F:ATP binding"/>
    <property type="evidence" value="ECO:0007669"/>
    <property type="project" value="UniProtKB-UniRule"/>
</dbReference>
<protein>
    <recommendedName>
        <fullName evidence="9">Kinesin motor domain-containing protein</fullName>
    </recommendedName>
</protein>
<feature type="compositionally biased region" description="Polar residues" evidence="8">
    <location>
        <begin position="1118"/>
        <end position="1132"/>
    </location>
</feature>
<feature type="region of interest" description="Disordered" evidence="8">
    <location>
        <begin position="362"/>
        <end position="398"/>
    </location>
</feature>
<dbReference type="PRINTS" id="PR00380">
    <property type="entry name" value="KINESINHEAVY"/>
</dbReference>
<feature type="compositionally biased region" description="Basic and acidic residues" evidence="8">
    <location>
        <begin position="1133"/>
        <end position="1146"/>
    </location>
</feature>
<accession>G7EAS2</accession>
<gene>
    <name evidence="10" type="primary">Mo06635</name>
    <name evidence="10" type="ORF">E5Q_06635</name>
</gene>
<dbReference type="EMBL" id="BABT02000243">
    <property type="protein sequence ID" value="GAA99932.1"/>
    <property type="molecule type" value="Genomic_DNA"/>
</dbReference>
<comment type="similarity">
    <text evidence="6">Belongs to the TRAFAC class myosin-kinesin ATPase superfamily. Kinesin family.</text>
</comment>
<organism evidence="10 11">
    <name type="scientific">Mixia osmundae (strain CBS 9802 / IAM 14324 / JCM 22182 / KY 12970)</name>
    <dbReference type="NCBI Taxonomy" id="764103"/>
    <lineage>
        <taxon>Eukaryota</taxon>
        <taxon>Fungi</taxon>
        <taxon>Dikarya</taxon>
        <taxon>Basidiomycota</taxon>
        <taxon>Pucciniomycotina</taxon>
        <taxon>Mixiomycetes</taxon>
        <taxon>Mixiales</taxon>
        <taxon>Mixiaceae</taxon>
        <taxon>Mixia</taxon>
    </lineage>
</organism>
<dbReference type="GO" id="GO:0003777">
    <property type="term" value="F:microtubule motor activity"/>
    <property type="evidence" value="ECO:0007669"/>
    <property type="project" value="InterPro"/>
</dbReference>
<dbReference type="OrthoDB" id="3176171at2759"/>
<dbReference type="Gene3D" id="3.40.850.10">
    <property type="entry name" value="Kinesin motor domain"/>
    <property type="match status" value="1"/>
</dbReference>
<evidence type="ECO:0000256" key="7">
    <source>
        <dbReference type="SAM" id="Coils"/>
    </source>
</evidence>
<feature type="compositionally biased region" description="Polar residues" evidence="8">
    <location>
        <begin position="905"/>
        <end position="934"/>
    </location>
</feature>
<reference evidence="10 11" key="1">
    <citation type="journal article" date="2011" name="J. Gen. Appl. Microbiol.">
        <title>Draft genome sequencing of the enigmatic basidiomycete Mixia osmundae.</title>
        <authorList>
            <person name="Nishida H."/>
            <person name="Nagatsuka Y."/>
            <person name="Sugiyama J."/>
        </authorList>
    </citation>
    <scope>NUCLEOTIDE SEQUENCE [LARGE SCALE GENOMIC DNA]</scope>
    <source>
        <strain evidence="11">CBS 9802 / IAM 14324 / JCM 22182 / KY 12970</strain>
    </source>
</reference>
<dbReference type="Proteomes" id="UP000009131">
    <property type="component" value="Unassembled WGS sequence"/>
</dbReference>
<feature type="compositionally biased region" description="Low complexity" evidence="8">
    <location>
        <begin position="149"/>
        <end position="169"/>
    </location>
</feature>
<dbReference type="PANTHER" id="PTHR47969">
    <property type="entry name" value="CHROMOSOME-ASSOCIATED KINESIN KIF4A-RELATED"/>
    <property type="match status" value="1"/>
</dbReference>
<feature type="compositionally biased region" description="Low complexity" evidence="8">
    <location>
        <begin position="879"/>
        <end position="901"/>
    </location>
</feature>
<comment type="subcellular location">
    <subcellularLocation>
        <location evidence="1">Cytoplasm</location>
    </subcellularLocation>
</comment>
<feature type="region of interest" description="Disordered" evidence="8">
    <location>
        <begin position="149"/>
        <end position="170"/>
    </location>
</feature>
<dbReference type="GO" id="GO:0005875">
    <property type="term" value="C:microtubule associated complex"/>
    <property type="evidence" value="ECO:0007669"/>
    <property type="project" value="TreeGrafter"/>
</dbReference>
<keyword evidence="3 6" id="KW-0547">Nucleotide-binding</keyword>
<feature type="region of interest" description="Disordered" evidence="8">
    <location>
        <begin position="57"/>
        <end position="86"/>
    </location>
</feature>
<name>G7EAS2_MIXOS</name>
<dbReference type="Pfam" id="PF00225">
    <property type="entry name" value="Kinesin"/>
    <property type="match status" value="1"/>
</dbReference>
<evidence type="ECO:0000256" key="8">
    <source>
        <dbReference type="SAM" id="MobiDB-lite"/>
    </source>
</evidence>
<dbReference type="GO" id="GO:0007052">
    <property type="term" value="P:mitotic spindle organization"/>
    <property type="evidence" value="ECO:0007669"/>
    <property type="project" value="TreeGrafter"/>
</dbReference>
<dbReference type="SMART" id="SM00129">
    <property type="entry name" value="KISc"/>
    <property type="match status" value="1"/>
</dbReference>
<feature type="compositionally biased region" description="Pro residues" evidence="8">
    <location>
        <begin position="944"/>
        <end position="954"/>
    </location>
</feature>
<keyword evidence="5 7" id="KW-0175">Coiled coil</keyword>
<keyword evidence="11" id="KW-1185">Reference proteome</keyword>
<feature type="region of interest" description="Disordered" evidence="8">
    <location>
        <begin position="1496"/>
        <end position="1526"/>
    </location>
</feature>
<keyword evidence="2" id="KW-0963">Cytoplasm</keyword>
<dbReference type="GO" id="GO:0005737">
    <property type="term" value="C:cytoplasm"/>
    <property type="evidence" value="ECO:0007669"/>
    <property type="project" value="UniProtKB-SubCell"/>
</dbReference>
<feature type="compositionally biased region" description="Polar residues" evidence="8">
    <location>
        <begin position="389"/>
        <end position="398"/>
    </location>
</feature>
<evidence type="ECO:0000256" key="1">
    <source>
        <dbReference type="ARBA" id="ARBA00004496"/>
    </source>
</evidence>
<feature type="domain" description="Kinesin motor" evidence="9">
    <location>
        <begin position="100"/>
        <end position="527"/>
    </location>
</feature>
<feature type="compositionally biased region" description="Polar residues" evidence="8">
    <location>
        <begin position="1016"/>
        <end position="1033"/>
    </location>
</feature>
<evidence type="ECO:0000256" key="4">
    <source>
        <dbReference type="ARBA" id="ARBA00022840"/>
    </source>
</evidence>
<dbReference type="HOGENOM" id="CLU_001982_0_0_1"/>
<dbReference type="eggNOG" id="KOG0244">
    <property type="taxonomic scope" value="Eukaryota"/>
</dbReference>
<dbReference type="InParanoid" id="G7EAS2"/>
<dbReference type="InterPro" id="IPR027417">
    <property type="entry name" value="P-loop_NTPase"/>
</dbReference>
<keyword evidence="4 6" id="KW-0067">ATP-binding</keyword>
<dbReference type="InterPro" id="IPR036961">
    <property type="entry name" value="Kinesin_motor_dom_sf"/>
</dbReference>
<reference evidence="10 11" key="2">
    <citation type="journal article" date="2012" name="Open Biol.">
        <title>Characteristics of nucleosomes and linker DNA regions on the genome of the basidiomycete Mixia osmundae revealed by mono- and dinucleosome mapping.</title>
        <authorList>
            <person name="Nishida H."/>
            <person name="Kondo S."/>
            <person name="Matsumoto T."/>
            <person name="Suzuki Y."/>
            <person name="Yoshikawa H."/>
            <person name="Taylor T.D."/>
            <person name="Sugiyama J."/>
        </authorList>
    </citation>
    <scope>NUCLEOTIDE SEQUENCE [LARGE SCALE GENOMIC DNA]</scope>
    <source>
        <strain evidence="11">CBS 9802 / IAM 14324 / JCM 22182 / KY 12970</strain>
    </source>
</reference>
<dbReference type="PROSITE" id="PS50067">
    <property type="entry name" value="KINESIN_MOTOR_2"/>
    <property type="match status" value="1"/>
</dbReference>
<feature type="coiled-coil region" evidence="7">
    <location>
        <begin position="1299"/>
        <end position="1361"/>
    </location>
</feature>
<dbReference type="GO" id="GO:0051231">
    <property type="term" value="P:spindle elongation"/>
    <property type="evidence" value="ECO:0007669"/>
    <property type="project" value="TreeGrafter"/>
</dbReference>
<dbReference type="PANTHER" id="PTHR47969:SF15">
    <property type="entry name" value="CHROMOSOME-ASSOCIATED KINESIN KIF4A-RELATED"/>
    <property type="match status" value="1"/>
</dbReference>
<feature type="region of interest" description="Disordered" evidence="8">
    <location>
        <begin position="1105"/>
        <end position="1146"/>
    </location>
</feature>
<dbReference type="SUPFAM" id="SSF52540">
    <property type="entry name" value="P-loop containing nucleoside triphosphate hydrolases"/>
    <property type="match status" value="1"/>
</dbReference>
<evidence type="ECO:0000313" key="10">
    <source>
        <dbReference type="EMBL" id="GAA99932.1"/>
    </source>
</evidence>
<evidence type="ECO:0000256" key="6">
    <source>
        <dbReference type="PROSITE-ProRule" id="PRU00283"/>
    </source>
</evidence>
<proteinExistence type="inferred from homology"/>
<feature type="compositionally biased region" description="Low complexity" evidence="8">
    <location>
        <begin position="374"/>
        <end position="388"/>
    </location>
</feature>
<keyword evidence="6" id="KW-0505">Motor protein</keyword>
<feature type="binding site" evidence="6">
    <location>
        <begin position="213"/>
        <end position="220"/>
    </location>
    <ligand>
        <name>ATP</name>
        <dbReference type="ChEBI" id="CHEBI:30616"/>
    </ligand>
</feature>
<comment type="caution">
    <text evidence="10">The sequence shown here is derived from an EMBL/GenBank/DDBJ whole genome shotgun (WGS) entry which is preliminary data.</text>
</comment>
<evidence type="ECO:0000256" key="3">
    <source>
        <dbReference type="ARBA" id="ARBA00022741"/>
    </source>
</evidence>
<feature type="region of interest" description="Disordered" evidence="8">
    <location>
        <begin position="994"/>
        <end position="1033"/>
    </location>
</feature>
<sequence length="1670" mass="180601">MAIPAAANGLTSPVRGSALPRPVSIMSASSASSSGLVQAATTLTSPSMSTTSTFATAGAETPLNSTRASSPSALLPSPALKSGSAAPSMARAMTSAGGTSVQVILRVRPAIVESANFAHTPSRQDRVVVYPLPGATSLTVDATPVSATSAVTSSPLSSARSSGLTSAAGPPKQSFTFDRVLGPESSQTDVFATFEHLIDFFLQGYNVTVLAYGQTASGKSFTMGTEDKPMSELVSDHAGLGLVPRAVRAIFDRIAELRATTRPKDSFQIKNSYIELYNEDMIDLLSGDIPASERQPVTIREEKGGGIKWTGLRELRVNNVLDVMSNLERGSAIRQTGATQLNSQSSRSHAIFSLTLTQRKWVPNESSRNEATDSPTRPSSRTSHASSSNRGLRSGSMTRASLIDDEDEGEQEAGGSYVVVTSKLHFADLAGSERLKNTAATGDRAKEGISINSGLHALGNVISALGDPAKARQITHVPYRDSKLTRLLQDSLGGNAHTMMIACISGTERNLPESLNTLKYANRARNIKNKAELNEIEEGWEDVEWLQKTVRRLRADLADLKSGRPLSSGSAFDALPTREMPDPAMRALQQEVEMLSQKYAKATSDLAQQQNTPQQTPDLLSSAFSDSIAPIVDEFERALSTTEAQLAAVRAQLAAAESQLKEQRALNASQASRIDASEAATEAVRTRLAKLIEREAVTEAYVQDLEGKLKDISDRTDTDSSVVVGLRNELAGHRESQMTTEKYINELETRLTKSGQSNEGLLKRIEELEASLEERVASYRLLEHRLSGQQPSQQVQALTKELESKNALLLVMQSNVARSLPAPNTPTAARDLPDSPATPIQGTSVSHDGLSALTGARPATPDNLSTSPSARDGASSPHRLGSLSRQSRRSSSTASASPQRPFLSNRPSGSSLRDTATSQPLSLELSSAQHSRSLLSPDRSVSPALPPRTPPPRSPARQRSFGKMNSDTDEIQRLQGIIRARDVDIQSMDRQIQALRTRHRRSDSSSASDAAETLPVSASTTPEPGEESQTLSPGFTRQIEAFKLQPPATESAEAHAARLDDVMRSMARKEANHRDTVEELTRQLHVAQRSLVEAETLRQSAEQNFAGEFKGHSDRLVESTSRAATLEQSLDQQRSEHAAERDELTKTHSDSIVALTQQHQQSHATLVAEHEQRLTDLTLTHDRALHATRKEHEQILSDAATTHDQRLAAALAERTMTLKADHARQISEMNAAHDQARSQQAAQHDSALAARHEATEAKVVALQTTHETAISDMKREHAAVLESQANAHAAALQEYAIGLEKAHALAQQHEETARVAQNAEQDLQSQMKTISEQNSQLSVELENSGEELRQLRADFARLSSDRESLAVASIRSHGSVKSMRRRSGLNGLGLGESPDPLTSPIRVRAGSNHDAPWGEAPTSPLPATPDETKVQMRAAALSALTSSPSESPRSQTPVNAALSIFLTGKPPAPPPMQALPPTPAQAPLPSVMENGRALQSGISTPPPSDRRRVTSSTMYTPGGRRTSYMEGPMSIEDDMLESALNQRIETLETQILGLNKQLTHCEADLSANIDLVNTLESSLDDSDRNLRKARLQMSELAKDRDRHLSRSEKLGLELAQATQEIDRLHNNLAALKDEAETSAAQERQAKIEAKQQLQSRLESIKHKKSKFNCF</sequence>
<feature type="region of interest" description="Disordered" evidence="8">
    <location>
        <begin position="1375"/>
        <end position="1424"/>
    </location>
</feature>
<evidence type="ECO:0000259" key="9">
    <source>
        <dbReference type="PROSITE" id="PS50067"/>
    </source>
</evidence>
<dbReference type="STRING" id="764103.G7EAS2"/>
<feature type="compositionally biased region" description="Low complexity" evidence="8">
    <location>
        <begin position="68"/>
        <end position="86"/>
    </location>
</feature>
<dbReference type="InterPro" id="IPR001752">
    <property type="entry name" value="Kinesin_motor_dom"/>
</dbReference>
<feature type="coiled-coil region" evidence="7">
    <location>
        <begin position="1537"/>
        <end position="1663"/>
    </location>
</feature>
<dbReference type="InterPro" id="IPR027640">
    <property type="entry name" value="Kinesin-like_fam"/>
</dbReference>
<evidence type="ECO:0000256" key="5">
    <source>
        <dbReference type="ARBA" id="ARBA00023054"/>
    </source>
</evidence>
<evidence type="ECO:0000256" key="2">
    <source>
        <dbReference type="ARBA" id="ARBA00022490"/>
    </source>
</evidence>
<feature type="coiled-coil region" evidence="7">
    <location>
        <begin position="585"/>
        <end position="666"/>
    </location>
</feature>
<feature type="region of interest" description="Disordered" evidence="8">
    <location>
        <begin position="821"/>
        <end position="969"/>
    </location>
</feature>
<evidence type="ECO:0000313" key="11">
    <source>
        <dbReference type="Proteomes" id="UP000009131"/>
    </source>
</evidence>
<dbReference type="GO" id="GO:0008017">
    <property type="term" value="F:microtubule binding"/>
    <property type="evidence" value="ECO:0007669"/>
    <property type="project" value="InterPro"/>
</dbReference>